<evidence type="ECO:0000256" key="3">
    <source>
        <dbReference type="ARBA" id="ARBA00022723"/>
    </source>
</evidence>
<comment type="cofactor">
    <cofactor evidence="1">
        <name>Zn(2+)</name>
        <dbReference type="ChEBI" id="CHEBI:29105"/>
    </cofactor>
</comment>
<dbReference type="EMBL" id="SDMR01000001">
    <property type="protein sequence ID" value="TBT96219.1"/>
    <property type="molecule type" value="Genomic_DNA"/>
</dbReference>
<keyword evidence="7" id="KW-1185">Reference proteome</keyword>
<keyword evidence="3" id="KW-0479">Metal-binding</keyword>
<evidence type="ECO:0000313" key="6">
    <source>
        <dbReference type="EMBL" id="TBT96219.1"/>
    </source>
</evidence>
<reference evidence="6 7" key="1">
    <citation type="submission" date="2019-01" db="EMBL/GenBank/DDBJ databases">
        <title>Lactibacter flavus gen. nov., sp. nov., a novel bacterium of the family Propionibacteriaceae isolated from raw milk and dairy products.</title>
        <authorList>
            <person name="Huptas C."/>
            <person name="Wenning M."/>
            <person name="Breitenwieser F."/>
            <person name="Doll E."/>
            <person name="Von Neubeck M."/>
            <person name="Busse H.-J."/>
            <person name="Scherer S."/>
        </authorList>
    </citation>
    <scope>NUCLEOTIDE SEQUENCE [LARGE SCALE GENOMIC DNA]</scope>
    <source>
        <strain evidence="7">DSM 22130 / JCM 15804 / WR061</strain>
    </source>
</reference>
<evidence type="ECO:0000313" key="7">
    <source>
        <dbReference type="Proteomes" id="UP000291933"/>
    </source>
</evidence>
<dbReference type="Gene3D" id="3.40.50.720">
    <property type="entry name" value="NAD(P)-binding Rossmann-like Domain"/>
    <property type="match status" value="1"/>
</dbReference>
<dbReference type="PANTHER" id="PTHR43350:SF19">
    <property type="entry name" value="D-GULOSIDE 3-DEHYDROGENASE"/>
    <property type="match status" value="1"/>
</dbReference>
<dbReference type="OrthoDB" id="9781588at2"/>
<gene>
    <name evidence="6" type="ORF">ET996_00675</name>
</gene>
<keyword evidence="5" id="KW-0560">Oxidoreductase</keyword>
<dbReference type="Proteomes" id="UP000291933">
    <property type="component" value="Unassembled WGS sequence"/>
</dbReference>
<comment type="caution">
    <text evidence="6">The sequence shown here is derived from an EMBL/GenBank/DDBJ whole genome shotgun (WGS) entry which is preliminary data.</text>
</comment>
<dbReference type="CDD" id="cd08255">
    <property type="entry name" value="2-desacetyl-2-hydroxyethyl_bacteriochlorophyllide_like"/>
    <property type="match status" value="1"/>
</dbReference>
<accession>A0A4Q9KQM4</accession>
<evidence type="ECO:0000256" key="5">
    <source>
        <dbReference type="ARBA" id="ARBA00023002"/>
    </source>
</evidence>
<keyword evidence="4" id="KW-0862">Zinc</keyword>
<dbReference type="Gene3D" id="3.90.180.10">
    <property type="entry name" value="Medium-chain alcohol dehydrogenases, catalytic domain"/>
    <property type="match status" value="1"/>
</dbReference>
<comment type="similarity">
    <text evidence="2">Belongs to the zinc-containing alcohol dehydrogenase family.</text>
</comment>
<organism evidence="6 7">
    <name type="scientific">Propioniciclava tarda</name>
    <dbReference type="NCBI Taxonomy" id="433330"/>
    <lineage>
        <taxon>Bacteria</taxon>
        <taxon>Bacillati</taxon>
        <taxon>Actinomycetota</taxon>
        <taxon>Actinomycetes</taxon>
        <taxon>Propionibacteriales</taxon>
        <taxon>Propionibacteriaceae</taxon>
        <taxon>Propioniciclava</taxon>
    </lineage>
</organism>
<evidence type="ECO:0000256" key="2">
    <source>
        <dbReference type="ARBA" id="ARBA00008072"/>
    </source>
</evidence>
<proteinExistence type="inferred from homology"/>
<evidence type="ECO:0000256" key="4">
    <source>
        <dbReference type="ARBA" id="ARBA00022833"/>
    </source>
</evidence>
<dbReference type="SUPFAM" id="SSF50129">
    <property type="entry name" value="GroES-like"/>
    <property type="match status" value="1"/>
</dbReference>
<dbReference type="SUPFAM" id="SSF51735">
    <property type="entry name" value="NAD(P)-binding Rossmann-fold domains"/>
    <property type="match status" value="1"/>
</dbReference>
<name>A0A4Q9KQM4_PROTD</name>
<sequence length="325" mass="34458">MTSSARAYWIAGVRHGEIRSEGLPEAGPGDVLVRTRFSGVSAGTERLVHEGGVPAEVAATMRAPFQVGEFPFPVKYGYLAVGEVESGPSELVGRTVFALHPHQDRFVVPAASVVVIPDAVPPVRALLAGAVETALNGLWDAAPLIGDRVAVVGGGLIGACSALLADRLPLGRLVVVEPAEGRRQRLVDLGLDAVASLDEDASFDLALHASATASGLNAALRLLDVEGTLVELSWYSDGEPSVELGAAFHARRLRIVASQVGEVSERRRIRRTRHDRLALALSLLDDPRFDRLLGRQTAFEDLPATMDALAAGADLGCCPIVRYEE</sequence>
<protein>
    <submittedName>
        <fullName evidence="6">Zinc-binding alcohol dehydrogenase</fullName>
    </submittedName>
</protein>
<dbReference type="GO" id="GO:0016491">
    <property type="term" value="F:oxidoreductase activity"/>
    <property type="evidence" value="ECO:0007669"/>
    <property type="project" value="UniProtKB-KW"/>
</dbReference>
<dbReference type="InterPro" id="IPR011032">
    <property type="entry name" value="GroES-like_sf"/>
</dbReference>
<dbReference type="GO" id="GO:0046872">
    <property type="term" value="F:metal ion binding"/>
    <property type="evidence" value="ECO:0007669"/>
    <property type="project" value="UniProtKB-KW"/>
</dbReference>
<evidence type="ECO:0000256" key="1">
    <source>
        <dbReference type="ARBA" id="ARBA00001947"/>
    </source>
</evidence>
<dbReference type="PANTHER" id="PTHR43350">
    <property type="entry name" value="NAD-DEPENDENT ALCOHOL DEHYDROGENASE"/>
    <property type="match status" value="1"/>
</dbReference>
<dbReference type="RefSeq" id="WP_131170632.1">
    <property type="nucleotide sequence ID" value="NZ_FXTL01000001.1"/>
</dbReference>
<dbReference type="AlphaFoldDB" id="A0A4Q9KQM4"/>
<dbReference type="InterPro" id="IPR036291">
    <property type="entry name" value="NAD(P)-bd_dom_sf"/>
</dbReference>